<dbReference type="Proteomes" id="UP001595956">
    <property type="component" value="Unassembled WGS sequence"/>
</dbReference>
<evidence type="ECO:0000256" key="1">
    <source>
        <dbReference type="SAM" id="SignalP"/>
    </source>
</evidence>
<dbReference type="EMBL" id="JBHSMD010000011">
    <property type="protein sequence ID" value="MFC5495859.1"/>
    <property type="molecule type" value="Genomic_DNA"/>
</dbReference>
<evidence type="ECO:0000313" key="3">
    <source>
        <dbReference type="Proteomes" id="UP001595956"/>
    </source>
</evidence>
<evidence type="ECO:0000313" key="2">
    <source>
        <dbReference type="EMBL" id="MFC5495859.1"/>
    </source>
</evidence>
<keyword evidence="3" id="KW-1185">Reference proteome</keyword>
<sequence>MRKHTLPLLATTVVVVALIAGVDTASQARTAEPAHSAAGPAASPDLASVIGPVAPAPVLRATRVQKLDPWEARNAHGIPRAMSSKGWGDRPSSGSMIGWERWTYPSFPIACSPASSPLPAYQVIWATNASRPRTDTVLDTAPELVWETFRRAASVFAASNNAAIRTQRDLEHSLAPRFVTTRTADGCRPDIDRVEVPADVLAREDIQNWVNPATGRREMGLWPYLEAHGYPARNDRRYVVIVDDVRAADHRSNGMKGHAVIPANTGGYAPTDLDPGPQNRNNAGGTWLTLFTSGSRADFRAGGGEFGPALAHELTHTLGAALEGSPHYNEQSYGHPSDCADLLCYNNYEQAGQHYTACSKARQDSYRSFWAVWGSESKAAVRLDCNRDDYFARYADGSGEKPWADERWSASRNTFLWGNQGRAGYTGPPFTNPNIPPSCLYLPDGYCPPGVSVGALIEQDPRPWVTVH</sequence>
<feature type="signal peptide" evidence="1">
    <location>
        <begin position="1"/>
        <end position="25"/>
    </location>
</feature>
<name>A0ABW0N7E9_9ACTN</name>
<feature type="chain" id="PRO_5046046150" description="Peptidase M43 pregnancy-associated plasma-A domain-containing protein" evidence="1">
    <location>
        <begin position="26"/>
        <end position="468"/>
    </location>
</feature>
<organism evidence="2 3">
    <name type="scientific">Nocardioides caricicola</name>
    <dbReference type="NCBI Taxonomy" id="634770"/>
    <lineage>
        <taxon>Bacteria</taxon>
        <taxon>Bacillati</taxon>
        <taxon>Actinomycetota</taxon>
        <taxon>Actinomycetes</taxon>
        <taxon>Propionibacteriales</taxon>
        <taxon>Nocardioidaceae</taxon>
        <taxon>Nocardioides</taxon>
    </lineage>
</organism>
<gene>
    <name evidence="2" type="ORF">ACFPKY_22330</name>
</gene>
<accession>A0ABW0N7E9</accession>
<evidence type="ECO:0008006" key="4">
    <source>
        <dbReference type="Google" id="ProtNLM"/>
    </source>
</evidence>
<keyword evidence="1" id="KW-0732">Signal</keyword>
<dbReference type="RefSeq" id="WP_345182505.1">
    <property type="nucleotide sequence ID" value="NZ_BAABFQ010000010.1"/>
</dbReference>
<protein>
    <recommendedName>
        <fullName evidence="4">Peptidase M43 pregnancy-associated plasma-A domain-containing protein</fullName>
    </recommendedName>
</protein>
<proteinExistence type="predicted"/>
<comment type="caution">
    <text evidence="2">The sequence shown here is derived from an EMBL/GenBank/DDBJ whole genome shotgun (WGS) entry which is preliminary data.</text>
</comment>
<reference evidence="3" key="1">
    <citation type="journal article" date="2019" name="Int. J. Syst. Evol. Microbiol.">
        <title>The Global Catalogue of Microorganisms (GCM) 10K type strain sequencing project: providing services to taxonomists for standard genome sequencing and annotation.</title>
        <authorList>
            <consortium name="The Broad Institute Genomics Platform"/>
            <consortium name="The Broad Institute Genome Sequencing Center for Infectious Disease"/>
            <person name="Wu L."/>
            <person name="Ma J."/>
        </authorList>
    </citation>
    <scope>NUCLEOTIDE SEQUENCE [LARGE SCALE GENOMIC DNA]</scope>
    <source>
        <strain evidence="3">KACC 13778</strain>
    </source>
</reference>